<proteinExistence type="predicted"/>
<feature type="compositionally biased region" description="Pro residues" evidence="1">
    <location>
        <begin position="218"/>
        <end position="236"/>
    </location>
</feature>
<feature type="region of interest" description="Disordered" evidence="1">
    <location>
        <begin position="275"/>
        <end position="307"/>
    </location>
</feature>
<dbReference type="PRINTS" id="PR01217">
    <property type="entry name" value="PRICHEXTENSN"/>
</dbReference>
<gene>
    <name evidence="2" type="ORF">SLS63_005313</name>
</gene>
<organism evidence="2 3">
    <name type="scientific">Diaporthe eres</name>
    <name type="common">Phomopsis oblonga</name>
    <dbReference type="NCBI Taxonomy" id="83184"/>
    <lineage>
        <taxon>Eukaryota</taxon>
        <taxon>Fungi</taxon>
        <taxon>Dikarya</taxon>
        <taxon>Ascomycota</taxon>
        <taxon>Pezizomycotina</taxon>
        <taxon>Sordariomycetes</taxon>
        <taxon>Sordariomycetidae</taxon>
        <taxon>Diaporthales</taxon>
        <taxon>Diaporthaceae</taxon>
        <taxon>Diaporthe</taxon>
        <taxon>Diaporthe eres species complex</taxon>
    </lineage>
</organism>
<sequence length="346" mass="37049">MAATVQPGQGQGHLADNLEKQLNEILVQMGRIFQARASRSERVPQIILNAEKKMGEATDSFHSTLDEMEMEIMRAKAVFMRDLQKLRDQQKAAVPSPAQPPAPMVIDLDPPKVEQASVPVAPMMASVSPFMQNRPTPKVPETKPVAPFPDMGMGTPAHAATAVPFHPVKPTEPKRPSPKPAPKSGPPSGRLATKPSPLVNSQKQKTPATVPPAASAVVPPPVPAQQPAPNPPPPAHNPFTNATFTLDPVNNDLPAQPAAQDTIMDLTSFDNTAGGLDSLGLGGPAPGGNSEPVNNNTNPVNDTSMDDLDRFFDLGEETSTNFDDNFNSMNSMNEFMNDDFAFDTFE</sequence>
<evidence type="ECO:0000313" key="2">
    <source>
        <dbReference type="EMBL" id="KAK7731627.1"/>
    </source>
</evidence>
<name>A0ABR1PB75_DIAER</name>
<feature type="compositionally biased region" description="Low complexity" evidence="1">
    <location>
        <begin position="287"/>
        <end position="303"/>
    </location>
</feature>
<accession>A0ABR1PB75</accession>
<feature type="region of interest" description="Disordered" evidence="1">
    <location>
        <begin position="131"/>
        <end position="256"/>
    </location>
</feature>
<comment type="caution">
    <text evidence="2">The sequence shown here is derived from an EMBL/GenBank/DDBJ whole genome shotgun (WGS) entry which is preliminary data.</text>
</comment>
<dbReference type="EMBL" id="JAKNSF020000022">
    <property type="protein sequence ID" value="KAK7731627.1"/>
    <property type="molecule type" value="Genomic_DNA"/>
</dbReference>
<evidence type="ECO:0000313" key="3">
    <source>
        <dbReference type="Proteomes" id="UP001430848"/>
    </source>
</evidence>
<feature type="compositionally biased region" description="Low complexity" evidence="1">
    <location>
        <begin position="206"/>
        <end position="217"/>
    </location>
</feature>
<dbReference type="Proteomes" id="UP001430848">
    <property type="component" value="Unassembled WGS sequence"/>
</dbReference>
<keyword evidence="3" id="KW-1185">Reference proteome</keyword>
<evidence type="ECO:0000256" key="1">
    <source>
        <dbReference type="SAM" id="MobiDB-lite"/>
    </source>
</evidence>
<protein>
    <submittedName>
        <fullName evidence="2">Uncharacterized protein</fullName>
    </submittedName>
</protein>
<reference evidence="2 3" key="1">
    <citation type="submission" date="2024-02" db="EMBL/GenBank/DDBJ databases">
        <title>De novo assembly and annotation of 12 fungi associated with fruit tree decline syndrome in Ontario, Canada.</title>
        <authorList>
            <person name="Sulman M."/>
            <person name="Ellouze W."/>
            <person name="Ilyukhin E."/>
        </authorList>
    </citation>
    <scope>NUCLEOTIDE SEQUENCE [LARGE SCALE GENOMIC DNA]</scope>
    <source>
        <strain evidence="2 3">M169</strain>
    </source>
</reference>